<dbReference type="InterPro" id="IPR029676">
    <property type="entry name" value="CFAP221"/>
</dbReference>
<dbReference type="InterPro" id="IPR054089">
    <property type="entry name" value="Cep192-like_D3"/>
</dbReference>
<reference evidence="3" key="1">
    <citation type="submission" date="2021-01" db="EMBL/GenBank/DDBJ databases">
        <authorList>
            <person name="Zahm M."/>
            <person name="Roques C."/>
            <person name="Cabau C."/>
            <person name="Klopp C."/>
            <person name="Donnadieu C."/>
            <person name="Jouanno E."/>
            <person name="Lampietro C."/>
            <person name="Louis A."/>
            <person name="Herpin A."/>
            <person name="Echchiki A."/>
            <person name="Berthelot C."/>
            <person name="Parey E."/>
            <person name="Roest-Crollius H."/>
            <person name="Braasch I."/>
            <person name="Postlethwait J."/>
            <person name="Bobe J."/>
            <person name="Montfort J."/>
            <person name="Bouchez O."/>
            <person name="Begum T."/>
            <person name="Mejri S."/>
            <person name="Adams A."/>
            <person name="Chen W.-J."/>
            <person name="Guiguen Y."/>
        </authorList>
    </citation>
    <scope>NUCLEOTIDE SEQUENCE</scope>
    <source>
        <tissue evidence="3">Blood</tissue>
    </source>
</reference>
<dbReference type="OrthoDB" id="5538672at2759"/>
<gene>
    <name evidence="3" type="ORF">AGOR_G00061340</name>
</gene>
<dbReference type="GO" id="GO:0044458">
    <property type="term" value="P:motile cilium assembly"/>
    <property type="evidence" value="ECO:0007669"/>
    <property type="project" value="TreeGrafter"/>
</dbReference>
<feature type="domain" description="Cep192-like" evidence="2">
    <location>
        <begin position="164"/>
        <end position="253"/>
    </location>
</feature>
<dbReference type="GO" id="GO:0097729">
    <property type="term" value="C:9+2 motile cilium"/>
    <property type="evidence" value="ECO:0007669"/>
    <property type="project" value="TreeGrafter"/>
</dbReference>
<dbReference type="Pfam" id="PF22067">
    <property type="entry name" value="Cep192_D3"/>
    <property type="match status" value="1"/>
</dbReference>
<feature type="region of interest" description="Disordered" evidence="1">
    <location>
        <begin position="799"/>
        <end position="833"/>
    </location>
</feature>
<sequence>MMEVACCAPEAFSGSLQKKSSLPLGQLVEETRRGADVPHHLLETKIFAKLQGNDVIQAEPSAIHFGGFELGKKYHQVLNLINISSEVVNIHIIPTQTKYFQTKYSKKYRLVPGLSYTVKVSFCPDEWRYFYDCIRIHCPGDDNLLVPVHAYPIINDLEIPPHVSLPPVPLGESISHSIPLSCSCPIDFEFQVYCIEPHRAFNIQPLSGVIPANGRVKVTVKFTPLEYGTAQTTLQLIISQFNSKPYVCTLAGTCFPYLGFRQQEDNEEQGCVSLKELLDPQAISLVHLSRTKRKLKPAQAQPQALTKETEQQNMKPPVDVTTPAGVAKMLIQRPDKMSSKDLREAMSQTRVEFQSRQMKEALFENKVHQDVQEERANTLRWQVCLGKDPVSAQRKKQILEEREVANHEYKKREEARTEAVFDQDRTILSLRHVQRTAGQMPLYTPEFHTYPSSFLDVRQRALTLLQQAARKVLIRCRMNNRLACLKQLVHKLKTHANNDSCTGDDEKPLSLKLSLDNLHPFSFPIFKAPDHLDELAPHTSAPVPVRCVPVLIKAHVPFFKLKVPQHYKLMGYQQVSTFQALDSFLAHTLTRPLRVGAEDELLAAVITPSEFSLLETKSPECNQQNQAVDHLETPLLSFSAPSALLQPPHNHTLRIFNPSPGLQTFKQPPRYLECDPEYHLCPLPRYPVYKEVNMGLLTGNTLRKFLDHMEVIRGVMTWKKFQSAAVYCLSSPPNVISSRTSHIRSDPFNGNILPYSAPPALDSLPEELKKDLIDGLSESEGGVLTPEMLRAEFPLPESATCSQPLEGMAKYDRKAREQEPELAQSSKPSSKVQAKLRALKVLENTDLLQY</sequence>
<feature type="compositionally biased region" description="Polar residues" evidence="1">
    <location>
        <begin position="300"/>
        <end position="314"/>
    </location>
</feature>
<proteinExistence type="predicted"/>
<dbReference type="Proteomes" id="UP000829720">
    <property type="component" value="Unassembled WGS sequence"/>
</dbReference>
<evidence type="ECO:0000259" key="2">
    <source>
        <dbReference type="Pfam" id="PF22067"/>
    </source>
</evidence>
<dbReference type="InterPro" id="IPR013783">
    <property type="entry name" value="Ig-like_fold"/>
</dbReference>
<dbReference type="AlphaFoldDB" id="A0A8T3DTX4"/>
<evidence type="ECO:0000313" key="4">
    <source>
        <dbReference type="Proteomes" id="UP000829720"/>
    </source>
</evidence>
<dbReference type="GO" id="GO:0003341">
    <property type="term" value="P:cilium movement"/>
    <property type="evidence" value="ECO:0007669"/>
    <property type="project" value="InterPro"/>
</dbReference>
<name>A0A8T3DTX4_9TELE</name>
<keyword evidence="4" id="KW-1185">Reference proteome</keyword>
<evidence type="ECO:0000313" key="3">
    <source>
        <dbReference type="EMBL" id="KAI1899396.1"/>
    </source>
</evidence>
<evidence type="ECO:0000256" key="1">
    <source>
        <dbReference type="SAM" id="MobiDB-lite"/>
    </source>
</evidence>
<feature type="compositionally biased region" description="Basic and acidic residues" evidence="1">
    <location>
        <begin position="809"/>
        <end position="819"/>
    </location>
</feature>
<dbReference type="PANTHER" id="PTHR46500:SF1">
    <property type="entry name" value="CILIA- AND FLAGELLA-ASSOCIATED PROTEIN 221"/>
    <property type="match status" value="1"/>
</dbReference>
<dbReference type="Gene3D" id="2.60.40.10">
    <property type="entry name" value="Immunoglobulins"/>
    <property type="match status" value="2"/>
</dbReference>
<dbReference type="Pfam" id="PF24771">
    <property type="entry name" value="Ig_CFAP74_1st"/>
    <property type="match status" value="1"/>
</dbReference>
<organism evidence="3 4">
    <name type="scientific">Albula goreensis</name>
    <dbReference type="NCBI Taxonomy" id="1534307"/>
    <lineage>
        <taxon>Eukaryota</taxon>
        <taxon>Metazoa</taxon>
        <taxon>Chordata</taxon>
        <taxon>Craniata</taxon>
        <taxon>Vertebrata</taxon>
        <taxon>Euteleostomi</taxon>
        <taxon>Actinopterygii</taxon>
        <taxon>Neopterygii</taxon>
        <taxon>Teleostei</taxon>
        <taxon>Albuliformes</taxon>
        <taxon>Albulidae</taxon>
        <taxon>Albula</taxon>
    </lineage>
</organism>
<feature type="region of interest" description="Disordered" evidence="1">
    <location>
        <begin position="296"/>
        <end position="319"/>
    </location>
</feature>
<dbReference type="EMBL" id="JAERUA010000005">
    <property type="protein sequence ID" value="KAI1899396.1"/>
    <property type="molecule type" value="Genomic_DNA"/>
</dbReference>
<comment type="caution">
    <text evidence="3">The sequence shown here is derived from an EMBL/GenBank/DDBJ whole genome shotgun (WGS) entry which is preliminary data.</text>
</comment>
<feature type="compositionally biased region" description="Polar residues" evidence="1">
    <location>
        <begin position="823"/>
        <end position="832"/>
    </location>
</feature>
<accession>A0A8T3DTX4</accession>
<dbReference type="PANTHER" id="PTHR46500">
    <property type="entry name" value="CILIA- AND FLAGELLA-ASSOCIATED PROTEIN 221"/>
    <property type="match status" value="1"/>
</dbReference>
<protein>
    <recommendedName>
        <fullName evidence="2">Cep192-like domain-containing protein</fullName>
    </recommendedName>
</protein>